<dbReference type="Proteomes" id="UP000054928">
    <property type="component" value="Unassembled WGS sequence"/>
</dbReference>
<evidence type="ECO:0000313" key="1">
    <source>
        <dbReference type="EMBL" id="CEG36250.1"/>
    </source>
</evidence>
<proteinExistence type="predicted"/>
<dbReference type="EMBL" id="CCYD01000161">
    <property type="protein sequence ID" value="CEG36250.1"/>
    <property type="molecule type" value="Genomic_DNA"/>
</dbReference>
<reference evidence="2" key="1">
    <citation type="submission" date="2014-09" db="EMBL/GenBank/DDBJ databases">
        <authorList>
            <person name="Sharma Rahul"/>
            <person name="Thines Marco"/>
        </authorList>
    </citation>
    <scope>NUCLEOTIDE SEQUENCE [LARGE SCALE GENOMIC DNA]</scope>
</reference>
<accession>A0A0P1A6M7</accession>
<dbReference type="AlphaFoldDB" id="A0A0P1A6M7"/>
<protein>
    <submittedName>
        <fullName evidence="1">Uncharacterized protein</fullName>
    </submittedName>
</protein>
<evidence type="ECO:0000313" key="2">
    <source>
        <dbReference type="Proteomes" id="UP000054928"/>
    </source>
</evidence>
<name>A0A0P1A6M7_PLAHL</name>
<dbReference type="RefSeq" id="XP_024572619.1">
    <property type="nucleotide sequence ID" value="XM_024718723.1"/>
</dbReference>
<dbReference type="GeneID" id="36396944"/>
<sequence>MNAQILPFNVLIFTLSPAVTDFNVHFHDRTKFWSLGAKLRKEQMAGLQRTRLQTSKSKYRKLFVLAEQNLPLKPGS</sequence>
<organism evidence="1 2">
    <name type="scientific">Plasmopara halstedii</name>
    <name type="common">Downy mildew of sunflower</name>
    <dbReference type="NCBI Taxonomy" id="4781"/>
    <lineage>
        <taxon>Eukaryota</taxon>
        <taxon>Sar</taxon>
        <taxon>Stramenopiles</taxon>
        <taxon>Oomycota</taxon>
        <taxon>Peronosporomycetes</taxon>
        <taxon>Peronosporales</taxon>
        <taxon>Peronosporaceae</taxon>
        <taxon>Plasmopara</taxon>
    </lineage>
</organism>
<keyword evidence="2" id="KW-1185">Reference proteome</keyword>